<dbReference type="Gene3D" id="3.40.630.30">
    <property type="match status" value="1"/>
</dbReference>
<feature type="domain" description="N-acetyltransferase" evidence="3">
    <location>
        <begin position="9"/>
        <end position="149"/>
    </location>
</feature>
<reference evidence="5" key="1">
    <citation type="journal article" date="2019" name="Int. J. Syst. Evol. Microbiol.">
        <title>The Global Catalogue of Microorganisms (GCM) 10K type strain sequencing project: providing services to taxonomists for standard genome sequencing and annotation.</title>
        <authorList>
            <consortium name="The Broad Institute Genomics Platform"/>
            <consortium name="The Broad Institute Genome Sequencing Center for Infectious Disease"/>
            <person name="Wu L."/>
            <person name="Ma J."/>
        </authorList>
    </citation>
    <scope>NUCLEOTIDE SEQUENCE [LARGE SCALE GENOMIC DNA]</scope>
    <source>
        <strain evidence="5">CGMCC 1.15044</strain>
    </source>
</reference>
<protein>
    <submittedName>
        <fullName evidence="4">Acetyltransferase</fullName>
    </submittedName>
</protein>
<keyword evidence="2" id="KW-0012">Acyltransferase</keyword>
<evidence type="ECO:0000256" key="2">
    <source>
        <dbReference type="ARBA" id="ARBA00023315"/>
    </source>
</evidence>
<dbReference type="Pfam" id="PF13673">
    <property type="entry name" value="Acetyltransf_10"/>
    <property type="match status" value="1"/>
</dbReference>
<evidence type="ECO:0000313" key="4">
    <source>
        <dbReference type="EMBL" id="GGA26869.1"/>
    </source>
</evidence>
<dbReference type="PANTHER" id="PTHR43877">
    <property type="entry name" value="AMINOALKYLPHOSPHONATE N-ACETYLTRANSFERASE-RELATED-RELATED"/>
    <property type="match status" value="1"/>
</dbReference>
<comment type="caution">
    <text evidence="4">The sequence shown here is derived from an EMBL/GenBank/DDBJ whole genome shotgun (WGS) entry which is preliminary data.</text>
</comment>
<keyword evidence="5" id="KW-1185">Reference proteome</keyword>
<gene>
    <name evidence="4" type="ORF">GCM10010917_09620</name>
</gene>
<dbReference type="InterPro" id="IPR016181">
    <property type="entry name" value="Acyl_CoA_acyltransferase"/>
</dbReference>
<name>A0ABQ1FQN1_9BACL</name>
<evidence type="ECO:0000313" key="5">
    <source>
        <dbReference type="Proteomes" id="UP000609323"/>
    </source>
</evidence>
<keyword evidence="1" id="KW-0808">Transferase</keyword>
<accession>A0ABQ1FQN1</accession>
<dbReference type="InterPro" id="IPR000182">
    <property type="entry name" value="GNAT_dom"/>
</dbReference>
<organism evidence="4 5">
    <name type="scientific">Paenibacillus physcomitrellae</name>
    <dbReference type="NCBI Taxonomy" id="1619311"/>
    <lineage>
        <taxon>Bacteria</taxon>
        <taxon>Bacillati</taxon>
        <taxon>Bacillota</taxon>
        <taxon>Bacilli</taxon>
        <taxon>Bacillales</taxon>
        <taxon>Paenibacillaceae</taxon>
        <taxon>Paenibacillus</taxon>
    </lineage>
</organism>
<dbReference type="RefSeq" id="WP_229752538.1">
    <property type="nucleotide sequence ID" value="NZ_BMHF01000002.1"/>
</dbReference>
<dbReference type="InterPro" id="IPR050832">
    <property type="entry name" value="Bact_Acetyltransf"/>
</dbReference>
<sequence length="156" mass="17778">MRHSEEISLEVIPWGSPAYKQALELRDRILRKPLGMSIYKDNLEGEKEDIHLLARQGGTAVGVLLLRRVDDHTLQMKQVAVDESLQGQGIGRQLIAFAERTAILEETRTIILHARMTAVPFYEKLGYVRYGEPYTEIGIPHWSMKKQLEPGSKVIK</sequence>
<evidence type="ECO:0000259" key="3">
    <source>
        <dbReference type="PROSITE" id="PS51186"/>
    </source>
</evidence>
<proteinExistence type="predicted"/>
<evidence type="ECO:0000256" key="1">
    <source>
        <dbReference type="ARBA" id="ARBA00022679"/>
    </source>
</evidence>
<dbReference type="EMBL" id="BMHF01000002">
    <property type="protein sequence ID" value="GGA26869.1"/>
    <property type="molecule type" value="Genomic_DNA"/>
</dbReference>
<dbReference type="SUPFAM" id="SSF55729">
    <property type="entry name" value="Acyl-CoA N-acyltransferases (Nat)"/>
    <property type="match status" value="1"/>
</dbReference>
<dbReference type="Proteomes" id="UP000609323">
    <property type="component" value="Unassembled WGS sequence"/>
</dbReference>
<dbReference type="CDD" id="cd04301">
    <property type="entry name" value="NAT_SF"/>
    <property type="match status" value="1"/>
</dbReference>
<dbReference type="PROSITE" id="PS51186">
    <property type="entry name" value="GNAT"/>
    <property type="match status" value="1"/>
</dbReference>